<reference evidence="22 23" key="2">
    <citation type="journal article" date="2022" name="Mol. Biol. Evol.">
        <title>Comparative Genomics Reveals Insights into the Divergent Evolution of Astigmatic Mites and Household Pest Adaptations.</title>
        <authorList>
            <person name="Xiong Q."/>
            <person name="Wan A.T."/>
            <person name="Liu X."/>
            <person name="Fung C.S."/>
            <person name="Xiao X."/>
            <person name="Malainual N."/>
            <person name="Hou J."/>
            <person name="Wang L."/>
            <person name="Wang M."/>
            <person name="Yang K.Y."/>
            <person name="Cui Y."/>
            <person name="Leung E.L."/>
            <person name="Nong W."/>
            <person name="Shin S.K."/>
            <person name="Au S.W."/>
            <person name="Jeong K.Y."/>
            <person name="Chew F.T."/>
            <person name="Hui J.H."/>
            <person name="Leung T.F."/>
            <person name="Tungtrongchitr A."/>
            <person name="Zhong N."/>
            <person name="Liu Z."/>
            <person name="Tsui S.K."/>
        </authorList>
    </citation>
    <scope>NUCLEOTIDE SEQUENCE [LARGE SCALE GENOMIC DNA]</scope>
    <source>
        <strain evidence="22">Derp</strain>
    </source>
</reference>
<protein>
    <recommendedName>
        <fullName evidence="14">Large ribosomal subunit protein eL6</fullName>
    </recommendedName>
    <alternativeName>
        <fullName evidence="15">60S ribosomal protein L6</fullName>
    </alternativeName>
</protein>
<keyword evidence="10 17" id="KW-0406">Ion transport</keyword>
<dbReference type="InterPro" id="IPR013518">
    <property type="entry name" value="K_chnl_inward-rec_Kir_cyto"/>
</dbReference>
<feature type="compositionally biased region" description="Low complexity" evidence="18">
    <location>
        <begin position="7"/>
        <end position="20"/>
    </location>
</feature>
<evidence type="ECO:0000256" key="1">
    <source>
        <dbReference type="ARBA" id="ARBA00004141"/>
    </source>
</evidence>
<feature type="compositionally biased region" description="Polar residues" evidence="18">
    <location>
        <begin position="394"/>
        <end position="419"/>
    </location>
</feature>
<comment type="subcellular location">
    <subcellularLocation>
        <location evidence="1 17">Membrane</location>
        <topology evidence="1 17">Multi-pass membrane protein</topology>
    </subcellularLocation>
</comment>
<dbReference type="InterPro" id="IPR041647">
    <property type="entry name" value="IRK_C"/>
</dbReference>
<comment type="similarity">
    <text evidence="2">Belongs to the eukaryotic ribosomal protein eL6 family.</text>
</comment>
<evidence type="ECO:0000256" key="3">
    <source>
        <dbReference type="ARBA" id="ARBA00022448"/>
    </source>
</evidence>
<dbReference type="Gene3D" id="2.30.30.30">
    <property type="match status" value="1"/>
</dbReference>
<evidence type="ECO:0000256" key="8">
    <source>
        <dbReference type="ARBA" id="ARBA00022980"/>
    </source>
</evidence>
<dbReference type="CDD" id="cd13156">
    <property type="entry name" value="KOW_RPL6"/>
    <property type="match status" value="1"/>
</dbReference>
<dbReference type="SUPFAM" id="SSF81296">
    <property type="entry name" value="E set domains"/>
    <property type="match status" value="1"/>
</dbReference>
<comment type="subunit">
    <text evidence="16">Component of the large ribosomal subunit. May bind IPO9 with low affinity.</text>
</comment>
<feature type="non-terminal residue" evidence="22">
    <location>
        <position position="1"/>
    </location>
</feature>
<comment type="caution">
    <text evidence="22">The sequence shown here is derived from an EMBL/GenBank/DDBJ whole genome shotgun (WGS) entry which is preliminary data.</text>
</comment>
<dbReference type="InterPro" id="IPR016449">
    <property type="entry name" value="K_chnl_inward-rec_Kir"/>
</dbReference>
<evidence type="ECO:0000256" key="12">
    <source>
        <dbReference type="ARBA" id="ARBA00023274"/>
    </source>
</evidence>
<feature type="region of interest" description="Disordered" evidence="18">
    <location>
        <begin position="325"/>
        <end position="468"/>
    </location>
</feature>
<dbReference type="SUPFAM" id="SSF81324">
    <property type="entry name" value="Voltage-gated potassium channels"/>
    <property type="match status" value="1"/>
</dbReference>
<dbReference type="Proteomes" id="UP000887458">
    <property type="component" value="Unassembled WGS sequence"/>
</dbReference>
<feature type="compositionally biased region" description="Acidic residues" evidence="18">
    <location>
        <begin position="1068"/>
        <end position="1080"/>
    </location>
</feature>
<evidence type="ECO:0000256" key="14">
    <source>
        <dbReference type="ARBA" id="ARBA00035233"/>
    </source>
</evidence>
<feature type="compositionally biased region" description="Low complexity" evidence="18">
    <location>
        <begin position="455"/>
        <end position="468"/>
    </location>
</feature>
<dbReference type="InterPro" id="IPR014756">
    <property type="entry name" value="Ig_E-set"/>
</dbReference>
<sequence>APPKPKASPAKAAAAGAGSKQMKMSRNAQKLVSHRTTRHLWSKLKRTAAKKKISADKVIQKRPKFVVKKIGGEKNGGERRVLQKRTSRYYPTEPVFKKRRSGHVTFKSHKRSLKPGLEPGRVLIVLAGRHRGKRVVFLKQLASGLLLVNGPFTINKCPLRRMHQKFVIVTSTKLDLSTVQVPEHINDRYFKVKRQQKEKKSAAGGGGENVFAQEKQQWKPDEQRKTDQKVLDKQLLSVIRKHSEKKLLMSYLGSYFQLRNPSLQPGSSAAEAVINHSNDKKLKIISEINAPPIRTVSTEFDTLPPMTQISESPSELTPITKTDLSMLPGIDETSPLSPKSPIKFQQNNLPKQSSTEAEKETAAVKKSKPSSIAIELDFNPSPPPEKRKIMMNLPSPSSPTKIEQQSYSQSISDSPITESKTNDSKIVPETKSIGDQNKSKIDSSINPTSSPKPISNDTSSSNSELSNRTISLSDPDLYYLSLPPNVKIGNHQHGNAKPIQPKIDQTSKMDHQQQQQQTSKDSTSKKDLTAAKSIAALPSNQQGRPPPLLSSISRHKSVANEIKYSPYSTVRSIRFEHPKYANSKSMRTLSFGSQQQQHSKTISTPKHHQSTLIKFTPETATIVPIADRTVDQKSRYDIRQGMRYKSTNLSHLQMAYHSESDISDQTIPEINNNYLDNNNASDNEAMAILPIEARELLMQEEEDRKSRLAKESTSLLRIPNLGARRESKFFPGRIRKRVILKNGNINLCPEHVDKRSQRYLQDTFTTMVDIRWRWNLLVFAMGFLISWFGFSIIWWLIAFSHSDFEHLHDEQWTPCVANLKNFPSALLFSIETQHTIGYGSRYTTEECPEALFLMMLQSITGVMIQCFMVGFIFAKLSRPQKRSQTLMFSRYAIVNTRDGQMCLMFRVGDLRDRSHIIGTKISAQLIRKKMTNEGEIIPYFHQKLSVKFDEIDDEVFLIWPAIIVHVIDENSPFYKMNVDDMTREKFEIIAILEGTVESTGQSIQARTSYLPSEILWGHRFEQLIRYRHDTGEYLVDYSKFNNTFDVDTPLCSAKELKEELEKQKQMNTDDDDDSEQGGNY</sequence>
<evidence type="ECO:0000259" key="20">
    <source>
        <dbReference type="Pfam" id="PF01007"/>
    </source>
</evidence>
<dbReference type="InterPro" id="IPR014722">
    <property type="entry name" value="Rib_uL2_dom2"/>
</dbReference>
<evidence type="ECO:0000256" key="10">
    <source>
        <dbReference type="ARBA" id="ARBA00023065"/>
    </source>
</evidence>
<feature type="region of interest" description="Disordered" evidence="18">
    <location>
        <begin position="488"/>
        <end position="527"/>
    </location>
</feature>
<feature type="domain" description="Inward rectifier potassium channel C-terminal" evidence="21">
    <location>
        <begin position="886"/>
        <end position="1059"/>
    </location>
</feature>
<reference evidence="22 23" key="1">
    <citation type="journal article" date="2018" name="J. Allergy Clin. Immunol.">
        <title>High-quality assembly of Dermatophagoides pteronyssinus genome and transcriptome reveals a wide range of novel allergens.</title>
        <authorList>
            <person name="Liu X.Y."/>
            <person name="Yang K.Y."/>
            <person name="Wang M.Q."/>
            <person name="Kwok J.S."/>
            <person name="Zeng X."/>
            <person name="Yang Z."/>
            <person name="Xiao X.J."/>
            <person name="Lau C.P."/>
            <person name="Li Y."/>
            <person name="Huang Z.M."/>
            <person name="Ba J.G."/>
            <person name="Yim A.K."/>
            <person name="Ouyang C.Y."/>
            <person name="Ngai S.M."/>
            <person name="Chan T.F."/>
            <person name="Leung E.L."/>
            <person name="Liu L."/>
            <person name="Liu Z.G."/>
            <person name="Tsui S.K."/>
        </authorList>
    </citation>
    <scope>NUCLEOTIDE SEQUENCE [LARGE SCALE GENOMIC DNA]</scope>
    <source>
        <strain evidence="22">Derp</strain>
    </source>
</reference>
<keyword evidence="4 17" id="KW-0633">Potassium transport</keyword>
<dbReference type="Gene3D" id="2.60.40.1400">
    <property type="entry name" value="G protein-activated inward rectifier potassium channel 1"/>
    <property type="match status" value="1"/>
</dbReference>
<dbReference type="Pfam" id="PF17655">
    <property type="entry name" value="IRK_C"/>
    <property type="match status" value="1"/>
</dbReference>
<evidence type="ECO:0000256" key="16">
    <source>
        <dbReference type="ARBA" id="ARBA00046388"/>
    </source>
</evidence>
<feature type="region of interest" description="Disordered" evidence="18">
    <location>
        <begin position="1"/>
        <end position="36"/>
    </location>
</feature>
<keyword evidence="11 19" id="KW-0472">Membrane</keyword>
<evidence type="ECO:0000256" key="6">
    <source>
        <dbReference type="ARBA" id="ARBA00022882"/>
    </source>
</evidence>
<feature type="transmembrane region" description="Helical" evidence="19">
    <location>
        <begin position="850"/>
        <end position="874"/>
    </location>
</feature>
<keyword evidence="3 17" id="KW-0813">Transport</keyword>
<comment type="similarity">
    <text evidence="17">Belongs to the inward rectifier-type potassium channel (TC 1.A.2.1) family.</text>
</comment>
<evidence type="ECO:0000256" key="9">
    <source>
        <dbReference type="ARBA" id="ARBA00022989"/>
    </source>
</evidence>
<dbReference type="PANTHER" id="PTHR11767:SF102">
    <property type="entry name" value="INWARDLY RECTIFYING POTASSIUM CHANNEL 1, ISOFORM F"/>
    <property type="match status" value="1"/>
</dbReference>
<dbReference type="InterPro" id="IPR040445">
    <property type="entry name" value="Kir_TM"/>
</dbReference>
<feature type="domain" description="Potassium channel inwardly rectifying transmembrane" evidence="20">
    <location>
        <begin position="740"/>
        <end position="879"/>
    </location>
</feature>
<evidence type="ECO:0000256" key="5">
    <source>
        <dbReference type="ARBA" id="ARBA00022692"/>
    </source>
</evidence>
<keyword evidence="7 17" id="KW-0630">Potassium</keyword>
<evidence type="ECO:0000256" key="17">
    <source>
        <dbReference type="RuleBase" id="RU003822"/>
    </source>
</evidence>
<organism evidence="22 23">
    <name type="scientific">Dermatophagoides pteronyssinus</name>
    <name type="common">European house dust mite</name>
    <dbReference type="NCBI Taxonomy" id="6956"/>
    <lineage>
        <taxon>Eukaryota</taxon>
        <taxon>Metazoa</taxon>
        <taxon>Ecdysozoa</taxon>
        <taxon>Arthropoda</taxon>
        <taxon>Chelicerata</taxon>
        <taxon>Arachnida</taxon>
        <taxon>Acari</taxon>
        <taxon>Acariformes</taxon>
        <taxon>Sarcoptiformes</taxon>
        <taxon>Astigmata</taxon>
        <taxon>Psoroptidia</taxon>
        <taxon>Analgoidea</taxon>
        <taxon>Pyroglyphidae</taxon>
        <taxon>Dermatophagoidinae</taxon>
        <taxon>Dermatophagoides</taxon>
    </lineage>
</organism>
<keyword evidence="13 17" id="KW-0407">Ion channel</keyword>
<evidence type="ECO:0000256" key="19">
    <source>
        <dbReference type="SAM" id="Phobius"/>
    </source>
</evidence>
<evidence type="ECO:0000256" key="4">
    <source>
        <dbReference type="ARBA" id="ARBA00022538"/>
    </source>
</evidence>
<evidence type="ECO:0000259" key="21">
    <source>
        <dbReference type="Pfam" id="PF17655"/>
    </source>
</evidence>
<evidence type="ECO:0000256" key="11">
    <source>
        <dbReference type="ARBA" id="ARBA00023136"/>
    </source>
</evidence>
<keyword evidence="12" id="KW-0687">Ribonucleoprotein</keyword>
<dbReference type="Pfam" id="PF01007">
    <property type="entry name" value="IRK"/>
    <property type="match status" value="1"/>
</dbReference>
<dbReference type="Gene3D" id="1.10.287.70">
    <property type="match status" value="1"/>
</dbReference>
<keyword evidence="8" id="KW-0689">Ribosomal protein</keyword>
<feature type="region of interest" description="Disordered" evidence="18">
    <location>
        <begin position="1058"/>
        <end position="1080"/>
    </location>
</feature>
<gene>
    <name evidence="22" type="primary">irk-2</name>
    <name evidence="22" type="ORF">DERP_007445</name>
</gene>
<dbReference type="SUPFAM" id="SSF50104">
    <property type="entry name" value="Translation proteins SH3-like domain"/>
    <property type="match status" value="1"/>
</dbReference>
<dbReference type="Pfam" id="PF01159">
    <property type="entry name" value="Ribosomal_L6e"/>
    <property type="match status" value="1"/>
</dbReference>
<evidence type="ECO:0000256" key="18">
    <source>
        <dbReference type="SAM" id="MobiDB-lite"/>
    </source>
</evidence>
<keyword evidence="5 17" id="KW-0812">Transmembrane</keyword>
<dbReference type="InterPro" id="IPR008991">
    <property type="entry name" value="Translation_prot_SH3-like_sf"/>
</dbReference>
<dbReference type="GO" id="GO:0034220">
    <property type="term" value="P:monoatomic ion transmembrane transport"/>
    <property type="evidence" value="ECO:0007669"/>
    <property type="project" value="UniProtKB-KW"/>
</dbReference>
<dbReference type="EMBL" id="NJHN03000077">
    <property type="protein sequence ID" value="KAH9417447.1"/>
    <property type="molecule type" value="Genomic_DNA"/>
</dbReference>
<feature type="compositionally biased region" description="Polar residues" evidence="18">
    <location>
        <begin position="442"/>
        <end position="453"/>
    </location>
</feature>
<dbReference type="PRINTS" id="PR01320">
    <property type="entry name" value="KIRCHANNEL"/>
</dbReference>
<proteinExistence type="inferred from homology"/>
<feature type="compositionally biased region" description="Low complexity" evidence="18">
    <location>
        <begin position="512"/>
        <end position="521"/>
    </location>
</feature>
<evidence type="ECO:0000313" key="22">
    <source>
        <dbReference type="EMBL" id="KAH9417447.1"/>
    </source>
</evidence>
<evidence type="ECO:0000256" key="15">
    <source>
        <dbReference type="ARBA" id="ARBA00035351"/>
    </source>
</evidence>
<evidence type="ECO:0000313" key="23">
    <source>
        <dbReference type="Proteomes" id="UP000887458"/>
    </source>
</evidence>
<name>A0ABQ8J4N0_DERPT</name>
<evidence type="ECO:0000256" key="7">
    <source>
        <dbReference type="ARBA" id="ARBA00022958"/>
    </source>
</evidence>
<evidence type="ECO:0000256" key="2">
    <source>
        <dbReference type="ARBA" id="ARBA00010592"/>
    </source>
</evidence>
<dbReference type="InterPro" id="IPR041997">
    <property type="entry name" value="Ribosomal_eL6_KOW"/>
</dbReference>
<feature type="compositionally biased region" description="Basic and acidic residues" evidence="18">
    <location>
        <begin position="216"/>
        <end position="226"/>
    </location>
</feature>
<accession>A0ABQ8J4N0</accession>
<dbReference type="PANTHER" id="PTHR11767">
    <property type="entry name" value="INWARD RECTIFIER POTASSIUM CHANNEL"/>
    <property type="match status" value="1"/>
</dbReference>
<feature type="region of interest" description="Disordered" evidence="18">
    <location>
        <begin position="196"/>
        <end position="226"/>
    </location>
</feature>
<feature type="compositionally biased region" description="Polar residues" evidence="18">
    <location>
        <begin position="343"/>
        <end position="355"/>
    </location>
</feature>
<evidence type="ECO:0000256" key="13">
    <source>
        <dbReference type="ARBA" id="ARBA00023303"/>
    </source>
</evidence>
<keyword evidence="23" id="KW-1185">Reference proteome</keyword>
<keyword evidence="9 19" id="KW-1133">Transmembrane helix</keyword>
<feature type="transmembrane region" description="Helical" evidence="19">
    <location>
        <begin position="776"/>
        <end position="797"/>
    </location>
</feature>
<dbReference type="InterPro" id="IPR000915">
    <property type="entry name" value="60S_ribosomal_eL6"/>
</dbReference>
<keyword evidence="6 17" id="KW-0851">Voltage-gated channel</keyword>